<evidence type="ECO:0000313" key="3">
    <source>
        <dbReference type="Proteomes" id="UP000314294"/>
    </source>
</evidence>
<feature type="compositionally biased region" description="Basic and acidic residues" evidence="1">
    <location>
        <begin position="56"/>
        <end position="66"/>
    </location>
</feature>
<dbReference type="EMBL" id="SRLO01000514">
    <property type="protein sequence ID" value="TNN53493.1"/>
    <property type="molecule type" value="Genomic_DNA"/>
</dbReference>
<evidence type="ECO:0000313" key="2">
    <source>
        <dbReference type="EMBL" id="TNN53493.1"/>
    </source>
</evidence>
<organism evidence="2 3">
    <name type="scientific">Liparis tanakae</name>
    <name type="common">Tanaka's snailfish</name>
    <dbReference type="NCBI Taxonomy" id="230148"/>
    <lineage>
        <taxon>Eukaryota</taxon>
        <taxon>Metazoa</taxon>
        <taxon>Chordata</taxon>
        <taxon>Craniata</taxon>
        <taxon>Vertebrata</taxon>
        <taxon>Euteleostomi</taxon>
        <taxon>Actinopterygii</taxon>
        <taxon>Neopterygii</taxon>
        <taxon>Teleostei</taxon>
        <taxon>Neoteleostei</taxon>
        <taxon>Acanthomorphata</taxon>
        <taxon>Eupercaria</taxon>
        <taxon>Perciformes</taxon>
        <taxon>Cottioidei</taxon>
        <taxon>Cottales</taxon>
        <taxon>Liparidae</taxon>
        <taxon>Liparis</taxon>
    </lineage>
</organism>
<sequence length="164" mass="18168">MTDCISRSRATPRSPGDTLTSTLPSRQLDNRRPVLRLDKRNKSFIQIRSINSSRELGSRVRDDQHPFRVQQPGGSTVPRSDRLSKIRLLQRRCVRELSVSVNSTTETPFIQTGGERRATRAADTRFPPRGQTFPSQTDGGVHGTGEETVGEAGPLSSTPCPEQN</sequence>
<feature type="compositionally biased region" description="Basic and acidic residues" evidence="1">
    <location>
        <begin position="114"/>
        <end position="123"/>
    </location>
</feature>
<feature type="region of interest" description="Disordered" evidence="1">
    <location>
        <begin position="1"/>
        <end position="24"/>
    </location>
</feature>
<feature type="compositionally biased region" description="Polar residues" evidence="1">
    <location>
        <begin position="155"/>
        <end position="164"/>
    </location>
</feature>
<dbReference type="Proteomes" id="UP000314294">
    <property type="component" value="Unassembled WGS sequence"/>
</dbReference>
<protein>
    <submittedName>
        <fullName evidence="2">Uncharacterized protein</fullName>
    </submittedName>
</protein>
<feature type="region of interest" description="Disordered" evidence="1">
    <location>
        <begin position="55"/>
        <end position="80"/>
    </location>
</feature>
<feature type="region of interest" description="Disordered" evidence="1">
    <location>
        <begin position="111"/>
        <end position="164"/>
    </location>
</feature>
<proteinExistence type="predicted"/>
<dbReference type="AlphaFoldDB" id="A0A4Z2GKY0"/>
<comment type="caution">
    <text evidence="2">The sequence shown here is derived from an EMBL/GenBank/DDBJ whole genome shotgun (WGS) entry which is preliminary data.</text>
</comment>
<reference evidence="2 3" key="1">
    <citation type="submission" date="2019-03" db="EMBL/GenBank/DDBJ databases">
        <title>First draft genome of Liparis tanakae, snailfish: a comprehensive survey of snailfish specific genes.</title>
        <authorList>
            <person name="Kim W."/>
            <person name="Song I."/>
            <person name="Jeong J.-H."/>
            <person name="Kim D."/>
            <person name="Kim S."/>
            <person name="Ryu S."/>
            <person name="Song J.Y."/>
            <person name="Lee S.K."/>
        </authorList>
    </citation>
    <scope>NUCLEOTIDE SEQUENCE [LARGE SCALE GENOMIC DNA]</scope>
    <source>
        <tissue evidence="2">Muscle</tissue>
    </source>
</reference>
<accession>A0A4Z2GKY0</accession>
<name>A0A4Z2GKY0_9TELE</name>
<evidence type="ECO:0000256" key="1">
    <source>
        <dbReference type="SAM" id="MobiDB-lite"/>
    </source>
</evidence>
<gene>
    <name evidence="2" type="ORF">EYF80_036266</name>
</gene>
<keyword evidence="3" id="KW-1185">Reference proteome</keyword>